<dbReference type="Pfam" id="PF16953">
    <property type="entry name" value="PRORP"/>
    <property type="match status" value="1"/>
</dbReference>
<evidence type="ECO:0000313" key="18">
    <source>
        <dbReference type="EMBL" id="CAB3255560.1"/>
    </source>
</evidence>
<sequence length="750" mass="86699">MFTSFYRLILSRNSYTSTITRVYSISSASVSKIDSYNQVDYIKSIDDTTASNLDWLSVKNNILSMRGNLNKKNVDAVLLKVLVSSKNLIAASLFAQHLKSRHEELNLGSINSMLYMYSTIAKQRELTSEEKKFVLDTHKNLYEKYKVLDSSTSEQLLQVLCGINEWEKALLVLEEIHLSAVPTHLAYSTMIATFFRLNKKEKAIGLIEQSIKYKRPLQHIAYEEWMKYIVRKYKDKKTIAKYLDEILKHIGTNWAVITESTAKQLRDLYISLDWESQFARIRKSDGQCSSCKDSLDRLTLSDEEFSTLQQNIKEKLIIGSDLLLKTTHDELKRFLESVERFAPYDVVLDGLNICYAANKGPHIDKLLLLENVVDYFVKKNKKILLLGRQHMLRWNKKTMDRIKFKTCSFLTDNLSQDDPFFITAAILSGPHTDIVSKDLLRGHKFNLKDDTLKQLFKRWQWQHQWMIFSSYQKGLIIQPPLQFTPCAQKQGTTWHIPFESETVAATAVVINLWLIMPPQVKSNSKQGKKGSKTEVSSNAPKPNQARSHNDIPTNARLRRNLERVEMLARPTSRRLRSLWDEKCAILPREKRDKIKSALEEDYFLSPEQTEQYFQAMQDPSRRWSGPAGLLNKKESPDKSKELRQRQKWLVNFSAQVAYRLCDYIAKGQKEMLVSNRLRSIADVVLERVAEILGEPKPTRTNPGRLPRFMVAISDRIAVWIENAVYRADAIEPLEAGGDEHMRLDAEKPFV</sequence>
<dbReference type="PANTHER" id="PTHR13547">
    <property type="match status" value="1"/>
</dbReference>
<evidence type="ECO:0000256" key="10">
    <source>
        <dbReference type="ARBA" id="ARBA00022833"/>
    </source>
</evidence>
<keyword evidence="9" id="KW-0378">Hydrolase</keyword>
<proteinExistence type="inferred from homology"/>
<dbReference type="Gene3D" id="3.40.50.11980">
    <property type="match status" value="1"/>
</dbReference>
<dbReference type="OrthoDB" id="5975154at2759"/>
<evidence type="ECO:0000256" key="8">
    <source>
        <dbReference type="ARBA" id="ARBA00022723"/>
    </source>
</evidence>
<evidence type="ECO:0000256" key="6">
    <source>
        <dbReference type="ARBA" id="ARBA00022694"/>
    </source>
</evidence>
<dbReference type="InterPro" id="IPR011990">
    <property type="entry name" value="TPR-like_helical_dom_sf"/>
</dbReference>
<organism evidence="18 19">
    <name type="scientific">Arctia plantaginis</name>
    <name type="common">Wood tiger moth</name>
    <name type="synonym">Phalaena plantaginis</name>
    <dbReference type="NCBI Taxonomy" id="874455"/>
    <lineage>
        <taxon>Eukaryota</taxon>
        <taxon>Metazoa</taxon>
        <taxon>Ecdysozoa</taxon>
        <taxon>Arthropoda</taxon>
        <taxon>Hexapoda</taxon>
        <taxon>Insecta</taxon>
        <taxon>Pterygota</taxon>
        <taxon>Neoptera</taxon>
        <taxon>Endopterygota</taxon>
        <taxon>Lepidoptera</taxon>
        <taxon>Glossata</taxon>
        <taxon>Ditrysia</taxon>
        <taxon>Noctuoidea</taxon>
        <taxon>Erebidae</taxon>
        <taxon>Arctiinae</taxon>
        <taxon>Arctia</taxon>
    </lineage>
</organism>
<dbReference type="CDD" id="cd18718">
    <property type="entry name" value="PIN_PRORP"/>
    <property type="match status" value="1"/>
</dbReference>
<evidence type="ECO:0000256" key="1">
    <source>
        <dbReference type="ARBA" id="ARBA00000928"/>
    </source>
</evidence>
<evidence type="ECO:0000256" key="12">
    <source>
        <dbReference type="ARBA" id="ARBA00022946"/>
    </source>
</evidence>
<dbReference type="PANTHER" id="PTHR13547:SF1">
    <property type="entry name" value="MITOCHONDRIAL RIBONUCLEASE P CATALYTIC SUBUNIT"/>
    <property type="match status" value="1"/>
</dbReference>
<keyword evidence="8" id="KW-0479">Metal-binding</keyword>
<feature type="compositionally biased region" description="Basic and acidic residues" evidence="16">
    <location>
        <begin position="631"/>
        <end position="640"/>
    </location>
</feature>
<keyword evidence="10" id="KW-0862">Zinc</keyword>
<evidence type="ECO:0000256" key="7">
    <source>
        <dbReference type="ARBA" id="ARBA00022722"/>
    </source>
</evidence>
<evidence type="ECO:0000313" key="19">
    <source>
        <dbReference type="Proteomes" id="UP000494256"/>
    </source>
</evidence>
<evidence type="ECO:0000256" key="3">
    <source>
        <dbReference type="ARBA" id="ARBA00004173"/>
    </source>
</evidence>
<evidence type="ECO:0000256" key="9">
    <source>
        <dbReference type="ARBA" id="ARBA00022801"/>
    </source>
</evidence>
<protein>
    <recommendedName>
        <fullName evidence="14">Mitochondrial ribonuclease P catalytic subunit</fullName>
        <ecNumber evidence="5">3.1.26.5</ecNumber>
    </recommendedName>
    <alternativeName>
        <fullName evidence="15">Mitochondrial ribonuclease P protein 3</fullName>
    </alternativeName>
</protein>
<keyword evidence="13" id="KW-0496">Mitochondrion</keyword>
<evidence type="ECO:0000256" key="13">
    <source>
        <dbReference type="ARBA" id="ARBA00023128"/>
    </source>
</evidence>
<dbReference type="GO" id="GO:0030678">
    <property type="term" value="C:mitochondrial ribonuclease P complex"/>
    <property type="evidence" value="ECO:0007669"/>
    <property type="project" value="TreeGrafter"/>
</dbReference>
<feature type="region of interest" description="Disordered" evidence="16">
    <location>
        <begin position="617"/>
        <end position="640"/>
    </location>
</feature>
<dbReference type="GO" id="GO:0097745">
    <property type="term" value="P:mitochondrial tRNA 5'-end processing"/>
    <property type="evidence" value="ECO:0007669"/>
    <property type="project" value="TreeGrafter"/>
</dbReference>
<evidence type="ECO:0000256" key="11">
    <source>
        <dbReference type="ARBA" id="ARBA00022842"/>
    </source>
</evidence>
<comment type="catalytic activity">
    <reaction evidence="1">
        <text>Endonucleolytic cleavage of RNA, removing 5'-extranucleotides from tRNA precursor.</text>
        <dbReference type="EC" id="3.1.26.5"/>
    </reaction>
</comment>
<dbReference type="Proteomes" id="UP000494256">
    <property type="component" value="Unassembled WGS sequence"/>
</dbReference>
<keyword evidence="6" id="KW-0819">tRNA processing</keyword>
<evidence type="ECO:0000259" key="17">
    <source>
        <dbReference type="Pfam" id="PF16953"/>
    </source>
</evidence>
<comment type="cofactor">
    <cofactor evidence="2">
        <name>Mg(2+)</name>
        <dbReference type="ChEBI" id="CHEBI:18420"/>
    </cofactor>
</comment>
<gene>
    <name evidence="18" type="ORF">APLA_LOCUS15264</name>
</gene>
<dbReference type="EMBL" id="CADEBD010000443">
    <property type="protein sequence ID" value="CAB3255559.1"/>
    <property type="molecule type" value="Genomic_DNA"/>
</dbReference>
<dbReference type="AlphaFoldDB" id="A0A8S1B9L8"/>
<dbReference type="EC" id="3.1.26.5" evidence="5"/>
<dbReference type="Gene3D" id="1.25.40.10">
    <property type="entry name" value="Tetratricopeptide repeat domain"/>
    <property type="match status" value="1"/>
</dbReference>
<keyword evidence="11" id="KW-0460">Magnesium</keyword>
<reference evidence="18 19" key="1">
    <citation type="submission" date="2020-04" db="EMBL/GenBank/DDBJ databases">
        <authorList>
            <person name="Wallbank WR R."/>
            <person name="Pardo Diaz C."/>
            <person name="Kozak K."/>
            <person name="Martin S."/>
            <person name="Jiggins C."/>
            <person name="Moest M."/>
            <person name="Warren A I."/>
            <person name="Byers J.R.P. K."/>
            <person name="Montejo-Kovacevich G."/>
            <person name="Yen C E."/>
        </authorList>
    </citation>
    <scope>NUCLEOTIDE SEQUENCE [LARGE SCALE GENOMIC DNA]</scope>
</reference>
<evidence type="ECO:0000256" key="16">
    <source>
        <dbReference type="SAM" id="MobiDB-lite"/>
    </source>
</evidence>
<keyword evidence="7" id="KW-0540">Nuclease</keyword>
<evidence type="ECO:0000256" key="15">
    <source>
        <dbReference type="ARBA" id="ARBA00044559"/>
    </source>
</evidence>
<comment type="similarity">
    <text evidence="4">Belongs to the PPR family. P subfamily.</text>
</comment>
<comment type="caution">
    <text evidence="18">The sequence shown here is derived from an EMBL/GenBank/DDBJ whole genome shotgun (WGS) entry which is preliminary data.</text>
</comment>
<dbReference type="InterPro" id="IPR031595">
    <property type="entry name" value="PRORP_C"/>
</dbReference>
<dbReference type="GO" id="GO:0001682">
    <property type="term" value="P:tRNA 5'-leader removal"/>
    <property type="evidence" value="ECO:0007669"/>
    <property type="project" value="TreeGrafter"/>
</dbReference>
<dbReference type="GO" id="GO:0046872">
    <property type="term" value="F:metal ion binding"/>
    <property type="evidence" value="ECO:0007669"/>
    <property type="project" value="UniProtKB-KW"/>
</dbReference>
<accession>A0A8S1B9L8</accession>
<evidence type="ECO:0000256" key="4">
    <source>
        <dbReference type="ARBA" id="ARBA00007626"/>
    </source>
</evidence>
<feature type="region of interest" description="Disordered" evidence="16">
    <location>
        <begin position="521"/>
        <end position="556"/>
    </location>
</feature>
<name>A0A8S1B9L8_ARCPL</name>
<evidence type="ECO:0000256" key="5">
    <source>
        <dbReference type="ARBA" id="ARBA00012179"/>
    </source>
</evidence>
<evidence type="ECO:0000256" key="2">
    <source>
        <dbReference type="ARBA" id="ARBA00001946"/>
    </source>
</evidence>
<dbReference type="EMBL" id="CADEBD010000443">
    <property type="protein sequence ID" value="CAB3255560.1"/>
    <property type="molecule type" value="Genomic_DNA"/>
</dbReference>
<evidence type="ECO:0000256" key="14">
    <source>
        <dbReference type="ARBA" id="ARBA00044536"/>
    </source>
</evidence>
<dbReference type="GO" id="GO:0004526">
    <property type="term" value="F:ribonuclease P activity"/>
    <property type="evidence" value="ECO:0007669"/>
    <property type="project" value="UniProtKB-EC"/>
</dbReference>
<comment type="subcellular location">
    <subcellularLocation>
        <location evidence="3">Mitochondrion</location>
    </subcellularLocation>
</comment>
<dbReference type="InterPro" id="IPR033495">
    <property type="entry name" value="MRPP3_PIN_dom"/>
</dbReference>
<keyword evidence="12" id="KW-0809">Transit peptide</keyword>
<feature type="compositionally biased region" description="Polar residues" evidence="16">
    <location>
        <begin position="533"/>
        <end position="552"/>
    </location>
</feature>
<feature type="domain" description="PRORP" evidence="17">
    <location>
        <begin position="284"/>
        <end position="506"/>
    </location>
</feature>